<reference evidence="2" key="2">
    <citation type="submission" date="2019-07" db="EMBL/GenBank/DDBJ databases">
        <authorList>
            <person name="Seetharam A."/>
            <person name="Woodhouse M."/>
            <person name="Cannon E."/>
        </authorList>
    </citation>
    <scope>NUCLEOTIDE SEQUENCE [LARGE SCALE GENOMIC DNA]</scope>
    <source>
        <strain evidence="2">cv. B73</strain>
    </source>
</reference>
<sequence>MDVASNDRAVSPDVAVRPFLPPLAKKTDDNGGSSKKLPNLVYFGGGFCLHTAVSFVFHAYLTSLDRSACPRHRRIVVSDEYRLVPEHPLAPSRVRRLLGPGGRSSRFSTERIVRLGFLLRE</sequence>
<proteinExistence type="predicted"/>
<evidence type="ECO:0000256" key="1">
    <source>
        <dbReference type="SAM" id="Phobius"/>
    </source>
</evidence>
<keyword evidence="1" id="KW-0472">Membrane</keyword>
<reference evidence="2" key="3">
    <citation type="submission" date="2021-05" db="UniProtKB">
        <authorList>
            <consortium name="EnsemblPlants"/>
        </authorList>
    </citation>
    <scope>IDENTIFICATION</scope>
    <source>
        <strain evidence="2">cv. B73</strain>
    </source>
</reference>
<keyword evidence="3" id="KW-1185">Reference proteome</keyword>
<organism evidence="2 3">
    <name type="scientific">Zea mays</name>
    <name type="common">Maize</name>
    <dbReference type="NCBI Taxonomy" id="4577"/>
    <lineage>
        <taxon>Eukaryota</taxon>
        <taxon>Viridiplantae</taxon>
        <taxon>Streptophyta</taxon>
        <taxon>Embryophyta</taxon>
        <taxon>Tracheophyta</taxon>
        <taxon>Spermatophyta</taxon>
        <taxon>Magnoliopsida</taxon>
        <taxon>Liliopsida</taxon>
        <taxon>Poales</taxon>
        <taxon>Poaceae</taxon>
        <taxon>PACMAD clade</taxon>
        <taxon>Panicoideae</taxon>
        <taxon>Andropogonodae</taxon>
        <taxon>Andropogoneae</taxon>
        <taxon>Tripsacinae</taxon>
        <taxon>Zea</taxon>
    </lineage>
</organism>
<dbReference type="InParanoid" id="A0A804Q9U6"/>
<dbReference type="Proteomes" id="UP000007305">
    <property type="component" value="Chromosome 7"/>
</dbReference>
<keyword evidence="1" id="KW-1133">Transmembrane helix</keyword>
<dbReference type="Gramene" id="Zm00001eb315190_T001">
    <property type="protein sequence ID" value="Zm00001eb315190_P001"/>
    <property type="gene ID" value="Zm00001eb315190"/>
</dbReference>
<dbReference type="EnsemblPlants" id="Zm00001eb315190_T001">
    <property type="protein sequence ID" value="Zm00001eb315190_P001"/>
    <property type="gene ID" value="Zm00001eb315190"/>
</dbReference>
<dbReference type="AlphaFoldDB" id="A0A804Q9U6"/>
<protein>
    <submittedName>
        <fullName evidence="2">Uncharacterized protein</fullName>
    </submittedName>
</protein>
<feature type="transmembrane region" description="Helical" evidence="1">
    <location>
        <begin position="40"/>
        <end position="61"/>
    </location>
</feature>
<dbReference type="SUPFAM" id="SSF53474">
    <property type="entry name" value="alpha/beta-Hydrolases"/>
    <property type="match status" value="1"/>
</dbReference>
<evidence type="ECO:0000313" key="2">
    <source>
        <dbReference type="EnsemblPlants" id="Zm00001eb315190_P001"/>
    </source>
</evidence>
<name>A0A804Q9U6_MAIZE</name>
<dbReference type="InterPro" id="IPR029058">
    <property type="entry name" value="AB_hydrolase_fold"/>
</dbReference>
<keyword evidence="1" id="KW-0812">Transmembrane</keyword>
<reference evidence="3" key="1">
    <citation type="submission" date="2015-12" db="EMBL/GenBank/DDBJ databases">
        <title>Update maize B73 reference genome by single molecule sequencing technologies.</title>
        <authorList>
            <consortium name="Maize Genome Sequencing Project"/>
            <person name="Ware D."/>
        </authorList>
    </citation>
    <scope>NUCLEOTIDE SEQUENCE [LARGE SCALE GENOMIC DNA]</scope>
    <source>
        <strain evidence="3">cv. B73</strain>
    </source>
</reference>
<evidence type="ECO:0000313" key="3">
    <source>
        <dbReference type="Proteomes" id="UP000007305"/>
    </source>
</evidence>
<accession>A0A804Q9U6</accession>
<dbReference type="Gene3D" id="3.40.50.1820">
    <property type="entry name" value="alpha/beta hydrolase"/>
    <property type="match status" value="1"/>
</dbReference>